<keyword evidence="3 6" id="KW-0812">Transmembrane</keyword>
<evidence type="ECO:0000256" key="4">
    <source>
        <dbReference type="ARBA" id="ARBA00022989"/>
    </source>
</evidence>
<dbReference type="PRINTS" id="PR01036">
    <property type="entry name" value="TCRTETB"/>
</dbReference>
<keyword evidence="2" id="KW-0813">Transport</keyword>
<evidence type="ECO:0000256" key="2">
    <source>
        <dbReference type="ARBA" id="ARBA00022448"/>
    </source>
</evidence>
<feature type="transmembrane region" description="Helical" evidence="6">
    <location>
        <begin position="223"/>
        <end position="247"/>
    </location>
</feature>
<keyword evidence="4 6" id="KW-1133">Transmembrane helix</keyword>
<feature type="transmembrane region" description="Helical" evidence="6">
    <location>
        <begin position="80"/>
        <end position="103"/>
    </location>
</feature>
<evidence type="ECO:0000256" key="6">
    <source>
        <dbReference type="SAM" id="Phobius"/>
    </source>
</evidence>
<feature type="transmembrane region" description="Helical" evidence="6">
    <location>
        <begin position="375"/>
        <end position="394"/>
    </location>
</feature>
<feature type="transmembrane region" description="Helical" evidence="6">
    <location>
        <begin position="46"/>
        <end position="68"/>
    </location>
</feature>
<dbReference type="InterPro" id="IPR011701">
    <property type="entry name" value="MFS"/>
</dbReference>
<dbReference type="PROSITE" id="PS50850">
    <property type="entry name" value="MFS"/>
    <property type="match status" value="1"/>
</dbReference>
<evidence type="ECO:0000256" key="3">
    <source>
        <dbReference type="ARBA" id="ARBA00022692"/>
    </source>
</evidence>
<feature type="transmembrane region" description="Helical" evidence="6">
    <location>
        <begin position="287"/>
        <end position="310"/>
    </location>
</feature>
<gene>
    <name evidence="8" type="ORF">ACFQ2Z_07875</name>
</gene>
<keyword evidence="9" id="KW-1185">Reference proteome</keyword>
<feature type="transmembrane region" description="Helical" evidence="6">
    <location>
        <begin position="349"/>
        <end position="369"/>
    </location>
</feature>
<feature type="transmembrane region" description="Helical" evidence="6">
    <location>
        <begin position="443"/>
        <end position="463"/>
    </location>
</feature>
<dbReference type="InterPro" id="IPR036259">
    <property type="entry name" value="MFS_trans_sf"/>
</dbReference>
<protein>
    <submittedName>
        <fullName evidence="8">MFS transporter</fullName>
    </submittedName>
</protein>
<organism evidence="8 9">
    <name type="scientific">Paenibacillus timonensis</name>
    <dbReference type="NCBI Taxonomy" id="225915"/>
    <lineage>
        <taxon>Bacteria</taxon>
        <taxon>Bacillati</taxon>
        <taxon>Bacillota</taxon>
        <taxon>Bacilli</taxon>
        <taxon>Bacillales</taxon>
        <taxon>Paenibacillaceae</taxon>
        <taxon>Paenibacillus</taxon>
    </lineage>
</organism>
<dbReference type="Pfam" id="PF07690">
    <property type="entry name" value="MFS_1"/>
    <property type="match status" value="2"/>
</dbReference>
<dbReference type="RefSeq" id="WP_379265915.1">
    <property type="nucleotide sequence ID" value="NZ_JBHTKZ010000010.1"/>
</dbReference>
<feature type="transmembrane region" description="Helical" evidence="6">
    <location>
        <begin position="415"/>
        <end position="437"/>
    </location>
</feature>
<dbReference type="Proteomes" id="UP001597211">
    <property type="component" value="Unassembled WGS sequence"/>
</dbReference>
<dbReference type="InterPro" id="IPR020846">
    <property type="entry name" value="MFS_dom"/>
</dbReference>
<dbReference type="Gene3D" id="1.20.1720.10">
    <property type="entry name" value="Multidrug resistance protein D"/>
    <property type="match status" value="1"/>
</dbReference>
<reference evidence="9" key="1">
    <citation type="journal article" date="2019" name="Int. J. Syst. Evol. Microbiol.">
        <title>The Global Catalogue of Microorganisms (GCM) 10K type strain sequencing project: providing services to taxonomists for standard genome sequencing and annotation.</title>
        <authorList>
            <consortium name="The Broad Institute Genomics Platform"/>
            <consortium name="The Broad Institute Genome Sequencing Center for Infectious Disease"/>
            <person name="Wu L."/>
            <person name="Ma J."/>
        </authorList>
    </citation>
    <scope>NUCLEOTIDE SEQUENCE [LARGE SCALE GENOMIC DNA]</scope>
    <source>
        <strain evidence="9">CCUG 48216</strain>
    </source>
</reference>
<evidence type="ECO:0000259" key="7">
    <source>
        <dbReference type="PROSITE" id="PS50850"/>
    </source>
</evidence>
<evidence type="ECO:0000256" key="1">
    <source>
        <dbReference type="ARBA" id="ARBA00004651"/>
    </source>
</evidence>
<sequence length="479" mass="50574">MNMNGKYRTLVQYIICTGAFLSNCSAGMFNIALVDIAGDYQVGLASAQWVVTAYLLVISVLLPVMGKLGDIRGRRSVHNLGYFGFALGALGCALAPSLGWLIAFRIVQGVGASMYQATNMALIVSLFPPEKRGRALGMISTFVAAGSMIGPSLGGVLIQWISWEACFWLLAGTALLAWMMARRFIPKDKPEKQGHIDVTGALLFGASLTGLVAAIHLGSEWGWGSLPVVVLLLLFAGCAAGFAMWSLSSRWGVEVRDAPVAPPQVQERADGSPFINLKLLGDAATNAGIWITIVTYMAAFSAQLVLPVFLRHELGTPPAMAGLMMMGYPLALIVASPLFGSLSDKHGSLPLLTAGLLAMAGTLAALGFLSSSYPMLLLITLIVLLGASMGMITSPNTSLVMGRVENGHLGLISSLLALSRNLGMMFGTAAGGALIAGADGYRMVFVLCLVLVLGSLVLLLVTIRQARHRRHHEETVSPS</sequence>
<feature type="transmembrane region" description="Helical" evidence="6">
    <location>
        <begin position="197"/>
        <end position="217"/>
    </location>
</feature>
<evidence type="ECO:0000256" key="5">
    <source>
        <dbReference type="ARBA" id="ARBA00023136"/>
    </source>
</evidence>
<evidence type="ECO:0000313" key="9">
    <source>
        <dbReference type="Proteomes" id="UP001597211"/>
    </source>
</evidence>
<keyword evidence="5 6" id="KW-0472">Membrane</keyword>
<dbReference type="PANTHER" id="PTHR42718">
    <property type="entry name" value="MAJOR FACILITATOR SUPERFAMILY MULTIDRUG TRANSPORTER MFSC"/>
    <property type="match status" value="1"/>
</dbReference>
<feature type="transmembrane region" description="Helical" evidence="6">
    <location>
        <begin position="12"/>
        <end position="34"/>
    </location>
</feature>
<feature type="domain" description="Major facilitator superfamily (MFS) profile" evidence="7">
    <location>
        <begin position="11"/>
        <end position="467"/>
    </location>
</feature>
<proteinExistence type="predicted"/>
<dbReference type="SUPFAM" id="SSF103473">
    <property type="entry name" value="MFS general substrate transporter"/>
    <property type="match status" value="2"/>
</dbReference>
<evidence type="ECO:0000313" key="8">
    <source>
        <dbReference type="EMBL" id="MFD1181273.1"/>
    </source>
</evidence>
<feature type="transmembrane region" description="Helical" evidence="6">
    <location>
        <begin position="167"/>
        <end position="185"/>
    </location>
</feature>
<dbReference type="Gene3D" id="1.20.1250.20">
    <property type="entry name" value="MFS general substrate transporter like domains"/>
    <property type="match status" value="1"/>
</dbReference>
<dbReference type="PANTHER" id="PTHR42718:SF9">
    <property type="entry name" value="MAJOR FACILITATOR SUPERFAMILY MULTIDRUG TRANSPORTER MFSC"/>
    <property type="match status" value="1"/>
</dbReference>
<comment type="subcellular location">
    <subcellularLocation>
        <location evidence="1">Cell membrane</location>
        <topology evidence="1">Multi-pass membrane protein</topology>
    </subcellularLocation>
</comment>
<comment type="caution">
    <text evidence="8">The sequence shown here is derived from an EMBL/GenBank/DDBJ whole genome shotgun (WGS) entry which is preliminary data.</text>
</comment>
<feature type="transmembrane region" description="Helical" evidence="6">
    <location>
        <begin position="322"/>
        <end position="342"/>
    </location>
</feature>
<accession>A0ABW3S901</accession>
<dbReference type="EMBL" id="JBHTKZ010000010">
    <property type="protein sequence ID" value="MFD1181273.1"/>
    <property type="molecule type" value="Genomic_DNA"/>
</dbReference>
<dbReference type="CDD" id="cd17321">
    <property type="entry name" value="MFS_MMR_MDR_like"/>
    <property type="match status" value="1"/>
</dbReference>
<name>A0ABW3S901_9BACL</name>